<sequence>MVDAQTQYSPPTVLPSDSSSRTPTTATQIADLQIVEQESESSQSDSSEAAIVEAATRQSPSVSDPNEMSAAQTGTIATSASTASLPIDKPEPEIAKREPLQRKPSQSYKRNHSTAEEVANPSTVSSDHDASIPPITSKEERRKSSTPSSAKKMRPESEPARILPLDYSLCAPRDLVLLISSMLMDLIRYNDTIPLRDGHLTRFHSRAPPGISVTDYLQRLTTHATLPPPILLSMVYYIDKLCALYPAFTISSLTVHRFLITAATVASKGLSDSFWTNKTYARVGGVSLRELALLEQEFLWRIVPQPEVLVDYYKSLVNRTAGYELESEQAAAGRAAHQHQTGLARDAG</sequence>
<dbReference type="Proteomes" id="UP001309876">
    <property type="component" value="Unassembled WGS sequence"/>
</dbReference>
<comment type="caution">
    <text evidence="2">The sequence shown here is derived from an EMBL/GenBank/DDBJ whole genome shotgun (WGS) entry which is preliminary data.</text>
</comment>
<dbReference type="CDD" id="cd20558">
    <property type="entry name" value="CYCLIN_ScPCL7-like"/>
    <property type="match status" value="1"/>
</dbReference>
<accession>A0AAN7T1R0</accession>
<organism evidence="2 3">
    <name type="scientific">Lithohypha guttulata</name>
    <dbReference type="NCBI Taxonomy" id="1690604"/>
    <lineage>
        <taxon>Eukaryota</taxon>
        <taxon>Fungi</taxon>
        <taxon>Dikarya</taxon>
        <taxon>Ascomycota</taxon>
        <taxon>Pezizomycotina</taxon>
        <taxon>Eurotiomycetes</taxon>
        <taxon>Chaetothyriomycetidae</taxon>
        <taxon>Chaetothyriales</taxon>
        <taxon>Trichomeriaceae</taxon>
        <taxon>Lithohypha</taxon>
    </lineage>
</organism>
<dbReference type="GO" id="GO:0019901">
    <property type="term" value="F:protein kinase binding"/>
    <property type="evidence" value="ECO:0007669"/>
    <property type="project" value="InterPro"/>
</dbReference>
<dbReference type="PANTHER" id="PTHR15615:SF117">
    <property type="entry name" value="PHO85 CYCLIN PHO80"/>
    <property type="match status" value="1"/>
</dbReference>
<feature type="region of interest" description="Disordered" evidence="1">
    <location>
        <begin position="1"/>
        <end position="157"/>
    </location>
</feature>
<evidence type="ECO:0000313" key="3">
    <source>
        <dbReference type="Proteomes" id="UP001309876"/>
    </source>
</evidence>
<dbReference type="GeneID" id="90024833"/>
<dbReference type="GO" id="GO:0000307">
    <property type="term" value="C:cyclin-dependent protein kinase holoenzyme complex"/>
    <property type="evidence" value="ECO:0007669"/>
    <property type="project" value="TreeGrafter"/>
</dbReference>
<protein>
    <submittedName>
        <fullName evidence="2">Pho80p cyclin</fullName>
    </submittedName>
</protein>
<name>A0AAN7T1R0_9EURO</name>
<gene>
    <name evidence="2" type="primary">PHO80</name>
    <name evidence="2" type="ORF">LTR05_001970</name>
</gene>
<evidence type="ECO:0000313" key="2">
    <source>
        <dbReference type="EMBL" id="KAK5087755.1"/>
    </source>
</evidence>
<dbReference type="EMBL" id="JAVRRJ010000002">
    <property type="protein sequence ID" value="KAK5087755.1"/>
    <property type="molecule type" value="Genomic_DNA"/>
</dbReference>
<dbReference type="GO" id="GO:0016538">
    <property type="term" value="F:cyclin-dependent protein serine/threonine kinase regulator activity"/>
    <property type="evidence" value="ECO:0007669"/>
    <property type="project" value="TreeGrafter"/>
</dbReference>
<dbReference type="InterPro" id="IPR013922">
    <property type="entry name" value="Cyclin_PHO80-like"/>
</dbReference>
<evidence type="ECO:0000256" key="1">
    <source>
        <dbReference type="SAM" id="MobiDB-lite"/>
    </source>
</evidence>
<keyword evidence="3" id="KW-1185">Reference proteome</keyword>
<dbReference type="RefSeq" id="XP_064755458.1">
    <property type="nucleotide sequence ID" value="XM_064899501.1"/>
</dbReference>
<dbReference type="GO" id="GO:0005634">
    <property type="term" value="C:nucleus"/>
    <property type="evidence" value="ECO:0007669"/>
    <property type="project" value="TreeGrafter"/>
</dbReference>
<feature type="compositionally biased region" description="Polar residues" evidence="1">
    <location>
        <begin position="1"/>
        <end position="30"/>
    </location>
</feature>
<dbReference type="Gene3D" id="1.10.472.10">
    <property type="entry name" value="Cyclin-like"/>
    <property type="match status" value="1"/>
</dbReference>
<dbReference type="PANTHER" id="PTHR15615">
    <property type="match status" value="1"/>
</dbReference>
<reference evidence="2 3" key="1">
    <citation type="submission" date="2023-08" db="EMBL/GenBank/DDBJ databases">
        <title>Black Yeasts Isolated from many extreme environments.</title>
        <authorList>
            <person name="Coleine C."/>
            <person name="Stajich J.E."/>
            <person name="Selbmann L."/>
        </authorList>
    </citation>
    <scope>NUCLEOTIDE SEQUENCE [LARGE SCALE GENOMIC DNA]</scope>
    <source>
        <strain evidence="2 3">CCFEE 5910</strain>
    </source>
</reference>
<feature type="compositionally biased region" description="Polar residues" evidence="1">
    <location>
        <begin position="56"/>
        <end position="66"/>
    </location>
</feature>
<feature type="compositionally biased region" description="Low complexity" evidence="1">
    <location>
        <begin position="69"/>
        <end position="84"/>
    </location>
</feature>
<feature type="compositionally biased region" description="Basic and acidic residues" evidence="1">
    <location>
        <begin position="88"/>
        <end position="101"/>
    </location>
</feature>
<proteinExistence type="predicted"/>
<dbReference type="AlphaFoldDB" id="A0AAN7T1R0"/>
<dbReference type="Pfam" id="PF08613">
    <property type="entry name" value="Cyclin"/>
    <property type="match status" value="1"/>
</dbReference>